<feature type="compositionally biased region" description="Low complexity" evidence="1">
    <location>
        <begin position="128"/>
        <end position="143"/>
    </location>
</feature>
<dbReference type="RefSeq" id="XP_033655386.1">
    <property type="nucleotide sequence ID" value="XM_033794317.1"/>
</dbReference>
<protein>
    <recommendedName>
        <fullName evidence="5">Tat pathway signal sequence</fullName>
    </recommendedName>
</protein>
<keyword evidence="2" id="KW-0812">Transmembrane</keyword>
<dbReference type="OrthoDB" id="5296155at2759"/>
<keyword evidence="2" id="KW-1133">Transmembrane helix</keyword>
<dbReference type="EMBL" id="ML986489">
    <property type="protein sequence ID" value="KAF2277847.1"/>
    <property type="molecule type" value="Genomic_DNA"/>
</dbReference>
<dbReference type="AlphaFoldDB" id="A0A6A6JMU3"/>
<organism evidence="3 4">
    <name type="scientific">Westerdykella ornata</name>
    <dbReference type="NCBI Taxonomy" id="318751"/>
    <lineage>
        <taxon>Eukaryota</taxon>
        <taxon>Fungi</taxon>
        <taxon>Dikarya</taxon>
        <taxon>Ascomycota</taxon>
        <taxon>Pezizomycotina</taxon>
        <taxon>Dothideomycetes</taxon>
        <taxon>Pleosporomycetidae</taxon>
        <taxon>Pleosporales</taxon>
        <taxon>Sporormiaceae</taxon>
        <taxon>Westerdykella</taxon>
    </lineage>
</organism>
<evidence type="ECO:0000256" key="1">
    <source>
        <dbReference type="SAM" id="MobiDB-lite"/>
    </source>
</evidence>
<dbReference type="GeneID" id="54547492"/>
<evidence type="ECO:0000313" key="4">
    <source>
        <dbReference type="Proteomes" id="UP000800097"/>
    </source>
</evidence>
<dbReference type="Proteomes" id="UP000800097">
    <property type="component" value="Unassembled WGS sequence"/>
</dbReference>
<feature type="region of interest" description="Disordered" evidence="1">
    <location>
        <begin position="1"/>
        <end position="49"/>
    </location>
</feature>
<feature type="compositionally biased region" description="Polar residues" evidence="1">
    <location>
        <begin position="1"/>
        <end position="13"/>
    </location>
</feature>
<reference evidence="3" key="1">
    <citation type="journal article" date="2020" name="Stud. Mycol.">
        <title>101 Dothideomycetes genomes: a test case for predicting lifestyles and emergence of pathogens.</title>
        <authorList>
            <person name="Haridas S."/>
            <person name="Albert R."/>
            <person name="Binder M."/>
            <person name="Bloem J."/>
            <person name="Labutti K."/>
            <person name="Salamov A."/>
            <person name="Andreopoulos B."/>
            <person name="Baker S."/>
            <person name="Barry K."/>
            <person name="Bills G."/>
            <person name="Bluhm B."/>
            <person name="Cannon C."/>
            <person name="Castanera R."/>
            <person name="Culley D."/>
            <person name="Daum C."/>
            <person name="Ezra D."/>
            <person name="Gonzalez J."/>
            <person name="Henrissat B."/>
            <person name="Kuo A."/>
            <person name="Liang C."/>
            <person name="Lipzen A."/>
            <person name="Lutzoni F."/>
            <person name="Magnuson J."/>
            <person name="Mondo S."/>
            <person name="Nolan M."/>
            <person name="Ohm R."/>
            <person name="Pangilinan J."/>
            <person name="Park H.-J."/>
            <person name="Ramirez L."/>
            <person name="Alfaro M."/>
            <person name="Sun H."/>
            <person name="Tritt A."/>
            <person name="Yoshinaga Y."/>
            <person name="Zwiers L.-H."/>
            <person name="Turgeon B."/>
            <person name="Goodwin S."/>
            <person name="Spatafora J."/>
            <person name="Crous P."/>
            <person name="Grigoriev I."/>
        </authorList>
    </citation>
    <scope>NUCLEOTIDE SEQUENCE</scope>
    <source>
        <strain evidence="3">CBS 379.55</strain>
    </source>
</reference>
<evidence type="ECO:0000256" key="2">
    <source>
        <dbReference type="SAM" id="Phobius"/>
    </source>
</evidence>
<accession>A0A6A6JMU3</accession>
<feature type="region of interest" description="Disordered" evidence="1">
    <location>
        <begin position="125"/>
        <end position="159"/>
    </location>
</feature>
<keyword evidence="4" id="KW-1185">Reference proteome</keyword>
<gene>
    <name evidence="3" type="ORF">EI97DRAFT_274999</name>
</gene>
<proteinExistence type="predicted"/>
<feature type="transmembrane region" description="Helical" evidence="2">
    <location>
        <begin position="99"/>
        <end position="121"/>
    </location>
</feature>
<evidence type="ECO:0008006" key="5">
    <source>
        <dbReference type="Google" id="ProtNLM"/>
    </source>
</evidence>
<evidence type="ECO:0000313" key="3">
    <source>
        <dbReference type="EMBL" id="KAF2277847.1"/>
    </source>
</evidence>
<keyword evidence="2" id="KW-0472">Membrane</keyword>
<name>A0A6A6JMU3_WESOR</name>
<sequence>MGIWPRSTSQQSPSEPPAKRISTPAGHRLSAVLGSDPHKRNSVVRKTTPAVTVIEPRDSSEGQSQNSSGYSYSVWSDGEKFAVFRNNRQITKPGGWKKILIIIAIAIAAIIALAVGLAVGLKKKGSDDSSNSQTLASSQASSTAGPNNRPADPLPSPASLSPDFPVGSYSMVTFLDTIQTNCTSNPLTWTCHPDTIYNTDPVKSVATFNWVISSPSKGKYRISSDGDNPFSISFKNADLELLDAGNEKERYRFQLSQAKKVTPAQSILKDDDAKVECDFASTSLQASLYTKMERSYPNTQKGEPDGDPKSPVWPFAVRIEQVVYGGENVPSCRKVPSGEPIAQAFTAQDTSGPCSCLYRNWRTPSPYS</sequence>